<dbReference type="Gene3D" id="3.90.1200.10">
    <property type="match status" value="1"/>
</dbReference>
<evidence type="ECO:0000256" key="4">
    <source>
        <dbReference type="ARBA" id="ARBA00035021"/>
    </source>
</evidence>
<dbReference type="AlphaFoldDB" id="A0A3P7Y9P7"/>
<evidence type="ECO:0000313" key="9">
    <source>
        <dbReference type="EMBL" id="VDO84011.1"/>
    </source>
</evidence>
<dbReference type="PANTHER" id="PTHR23020">
    <property type="entry name" value="UNCHARACTERIZED NUCLEAR HORMONE RECEPTOR-RELATED"/>
    <property type="match status" value="1"/>
</dbReference>
<comment type="subunit">
    <text evidence="4">Component of the small ribosomal subunit.</text>
</comment>
<dbReference type="InterPro" id="IPR036388">
    <property type="entry name" value="WH-like_DNA-bd_sf"/>
</dbReference>
<dbReference type="InterPro" id="IPR011009">
    <property type="entry name" value="Kinase-like_dom_sf"/>
</dbReference>
<dbReference type="InterPro" id="IPR015897">
    <property type="entry name" value="CHK_kinase-like"/>
</dbReference>
<dbReference type="EMBL" id="UZAH01026674">
    <property type="protein sequence ID" value="VDO84011.1"/>
    <property type="molecule type" value="Genomic_DNA"/>
</dbReference>
<evidence type="ECO:0000256" key="7">
    <source>
        <dbReference type="ARBA" id="ARBA00045746"/>
    </source>
</evidence>
<dbReference type="InterPro" id="IPR012877">
    <property type="entry name" value="Dhs-27"/>
</dbReference>
<dbReference type="GO" id="GO:1990904">
    <property type="term" value="C:ribonucleoprotein complex"/>
    <property type="evidence" value="ECO:0007669"/>
    <property type="project" value="UniProtKB-KW"/>
</dbReference>
<name>A0A3P7Y9P7_HELPZ</name>
<gene>
    <name evidence="9" type="ORF">HPBE_LOCUS10177</name>
</gene>
<evidence type="ECO:0000256" key="3">
    <source>
        <dbReference type="ARBA" id="ARBA00023274"/>
    </source>
</evidence>
<comment type="similarity">
    <text evidence="1">Belongs to the eukaryotic ribosomal protein eS25 family.</text>
</comment>
<evidence type="ECO:0000256" key="2">
    <source>
        <dbReference type="ARBA" id="ARBA00022980"/>
    </source>
</evidence>
<dbReference type="PANTHER" id="PTHR23020:SF8">
    <property type="entry name" value="CHK KINASE-LIKE DOMAIN-CONTAINING PROTEIN"/>
    <property type="match status" value="1"/>
</dbReference>
<reference evidence="11" key="2">
    <citation type="submission" date="2019-09" db="UniProtKB">
        <authorList>
            <consortium name="WormBaseParasite"/>
        </authorList>
    </citation>
    <scope>IDENTIFICATION</scope>
</reference>
<keyword evidence="2" id="KW-0689">Ribosomal protein</keyword>
<dbReference type="GO" id="GO:0005840">
    <property type="term" value="C:ribosome"/>
    <property type="evidence" value="ECO:0007669"/>
    <property type="project" value="UniProtKB-KW"/>
</dbReference>
<sequence length="467" mass="52612">MSLIIPADGILQTNLQWEDLQESVYEAFGPEAKLGPNKGVKDIGLGNGFLSKICLISPDWQNGGAEGLPEKFVVKVHNTEVYLYRLLKKYGVTNIARPTVYYSREFSAENPLKGYIIMEYIAGGLPIHIFNNLEPELVLQPLKSIARLEAASLKFSDEDRSKFLVNPFKDLFSTFLTKESVASVFTMLRSLNGERMKSSIDNLEAVVSEILDPTFADNLPEKLGMKRVLCHGDVWTTNLIWRTGEKGEVELAAMVDFQTAHFGCPSTDVVRVICACLSGKDRRENWEWLVEKFYSFLEEEVGDHEMPYTLSQLKQAYRSYFPLGGFMVVPMIAPIFQMVNTSDDVEYRAKIAISDAGPEGQCHRLMLSASLVARRKGSSRQEEGGIRRQSQEEEVVEGKVRDKLNNMVLVDQETYDKLYKEVITYNVSERLKVRASLAKAGLRELQAKGLVKCIVHHGGQIVYTRAT</sequence>
<evidence type="ECO:0000256" key="6">
    <source>
        <dbReference type="ARBA" id="ARBA00035460"/>
    </source>
</evidence>
<comment type="function">
    <text evidence="7">Component of the small ribosomal subunit. The ribosome is a large ribonucleoprotein complex responsible for the synthesis of proteins in the cell.</text>
</comment>
<keyword evidence="10" id="KW-1185">Reference proteome</keyword>
<keyword evidence="3" id="KW-0687">Ribonucleoprotein</keyword>
<evidence type="ECO:0000259" key="8">
    <source>
        <dbReference type="SMART" id="SM00587"/>
    </source>
</evidence>
<reference evidence="9 10" key="1">
    <citation type="submission" date="2018-11" db="EMBL/GenBank/DDBJ databases">
        <authorList>
            <consortium name="Pathogen Informatics"/>
        </authorList>
    </citation>
    <scope>NUCLEOTIDE SEQUENCE [LARGE SCALE GENOMIC DNA]</scope>
</reference>
<dbReference type="SUPFAM" id="SSF56112">
    <property type="entry name" value="Protein kinase-like (PK-like)"/>
    <property type="match status" value="1"/>
</dbReference>
<dbReference type="InterPro" id="IPR052961">
    <property type="entry name" value="Oxido-Kinase-like_Enzymes"/>
</dbReference>
<organism evidence="9">
    <name type="scientific">Heligmosomoides polygyrus</name>
    <name type="common">Parasitic roundworm</name>
    <dbReference type="NCBI Taxonomy" id="6339"/>
    <lineage>
        <taxon>Eukaryota</taxon>
        <taxon>Metazoa</taxon>
        <taxon>Ecdysozoa</taxon>
        <taxon>Nematoda</taxon>
        <taxon>Chromadorea</taxon>
        <taxon>Rhabditida</taxon>
        <taxon>Rhabditina</taxon>
        <taxon>Rhabditomorpha</taxon>
        <taxon>Strongyloidea</taxon>
        <taxon>Heligmosomidae</taxon>
        <taxon>Heligmosomoides</taxon>
    </lineage>
</organism>
<dbReference type="InterPro" id="IPR004977">
    <property type="entry name" value="Ribosomal_eS25"/>
</dbReference>
<evidence type="ECO:0000256" key="1">
    <source>
        <dbReference type="ARBA" id="ARBA00009106"/>
    </source>
</evidence>
<dbReference type="Proteomes" id="UP000050761">
    <property type="component" value="Unassembled WGS sequence"/>
</dbReference>
<dbReference type="WBParaSite" id="HPBE_0001017701-mRNA-1">
    <property type="protein sequence ID" value="HPBE_0001017701-mRNA-1"/>
    <property type="gene ID" value="HPBE_0001017701"/>
</dbReference>
<evidence type="ECO:0000256" key="5">
    <source>
        <dbReference type="ARBA" id="ARBA00035148"/>
    </source>
</evidence>
<evidence type="ECO:0000313" key="10">
    <source>
        <dbReference type="Proteomes" id="UP000050761"/>
    </source>
</evidence>
<dbReference type="OrthoDB" id="5813109at2759"/>
<dbReference type="Pfam" id="PF03297">
    <property type="entry name" value="Ribosomal_S25"/>
    <property type="match status" value="1"/>
</dbReference>
<protein>
    <recommendedName>
        <fullName evidence="5">Small ribosomal subunit protein eS25</fullName>
    </recommendedName>
    <alternativeName>
        <fullName evidence="6">40S ribosomal protein S25</fullName>
    </alternativeName>
</protein>
<proteinExistence type="inferred from homology"/>
<accession>A0A3P7Y9P7</accession>
<dbReference type="SMART" id="SM00587">
    <property type="entry name" value="CHK"/>
    <property type="match status" value="1"/>
</dbReference>
<feature type="domain" description="CHK kinase-like" evidence="8">
    <location>
        <begin position="115"/>
        <end position="303"/>
    </location>
</feature>
<dbReference type="Pfam" id="PF07914">
    <property type="entry name" value="DUF1679"/>
    <property type="match status" value="1"/>
</dbReference>
<evidence type="ECO:0000313" key="11">
    <source>
        <dbReference type="WBParaSite" id="HPBE_0001017701-mRNA-1"/>
    </source>
</evidence>
<dbReference type="Gene3D" id="1.10.10.10">
    <property type="entry name" value="Winged helix-like DNA-binding domain superfamily/Winged helix DNA-binding domain"/>
    <property type="match status" value="1"/>
</dbReference>